<dbReference type="EMBL" id="JANBVB010003659">
    <property type="protein sequence ID" value="KAJ2878003.1"/>
    <property type="molecule type" value="Genomic_DNA"/>
</dbReference>
<evidence type="ECO:0000313" key="2">
    <source>
        <dbReference type="Proteomes" id="UP001139981"/>
    </source>
</evidence>
<accession>A0ACC1LSQ7</accession>
<dbReference type="Proteomes" id="UP001139981">
    <property type="component" value="Unassembled WGS sequence"/>
</dbReference>
<protein>
    <submittedName>
        <fullName evidence="1">Uncharacterized protein</fullName>
    </submittedName>
</protein>
<reference evidence="1" key="1">
    <citation type="submission" date="2022-07" db="EMBL/GenBank/DDBJ databases">
        <title>Phylogenomic reconstructions and comparative analyses of Kickxellomycotina fungi.</title>
        <authorList>
            <person name="Reynolds N.K."/>
            <person name="Stajich J.E."/>
            <person name="Barry K."/>
            <person name="Grigoriev I.V."/>
            <person name="Crous P."/>
            <person name="Smith M.E."/>
        </authorList>
    </citation>
    <scope>NUCLEOTIDE SEQUENCE</scope>
    <source>
        <strain evidence="1">CBS 190363</strain>
    </source>
</reference>
<organism evidence="1 2">
    <name type="scientific">Coemansia aciculifera</name>
    <dbReference type="NCBI Taxonomy" id="417176"/>
    <lineage>
        <taxon>Eukaryota</taxon>
        <taxon>Fungi</taxon>
        <taxon>Fungi incertae sedis</taxon>
        <taxon>Zoopagomycota</taxon>
        <taxon>Kickxellomycotina</taxon>
        <taxon>Kickxellomycetes</taxon>
        <taxon>Kickxellales</taxon>
        <taxon>Kickxellaceae</taxon>
        <taxon>Coemansia</taxon>
    </lineage>
</organism>
<feature type="non-terminal residue" evidence="1">
    <location>
        <position position="1"/>
    </location>
</feature>
<gene>
    <name evidence="1" type="ORF">IWW38_006431</name>
</gene>
<keyword evidence="2" id="KW-1185">Reference proteome</keyword>
<name>A0ACC1LSQ7_9FUNG</name>
<evidence type="ECO:0000313" key="1">
    <source>
        <dbReference type="EMBL" id="KAJ2878003.1"/>
    </source>
</evidence>
<comment type="caution">
    <text evidence="1">The sequence shown here is derived from an EMBL/GenBank/DDBJ whole genome shotgun (WGS) entry which is preliminary data.</text>
</comment>
<proteinExistence type="predicted"/>
<sequence>QLDSHFFGRQQNSTLHLAAFYNDANLVERLLRQGAAVDIPNRMGFLPTGITNDKPTLQWLSMYRGQLRGTRYQLPLVQQESESANYYATGEVDDGDIGASAMSQPHDSEAYFAEPELEMEMLEQFSDEDDEACETSYIRRFGDMTHSQQLSQQRSESRNGNESDDDNDDNVSVHSSCDRGSLGLGLGGSKSSLAKKSPEVVPPRQRVFESQMNSRDESARPSSRGSAKSAASAPSAVSFHTANSIAASESLAATAAADVREDEDESHSDMNATVRIKVDPNSIDDDQIDDIFSDSDDIVQHEPSYCHTGSGLSDNNYNNRDASDSYYDDM</sequence>
<feature type="non-terminal residue" evidence="1">
    <location>
        <position position="330"/>
    </location>
</feature>